<gene>
    <name evidence="6" type="ORF">GNA48_001265</name>
</gene>
<evidence type="ECO:0000259" key="5">
    <source>
        <dbReference type="Pfam" id="PF00535"/>
    </source>
</evidence>
<reference evidence="6" key="1">
    <citation type="journal article" date="2018" name="Genome Biol.">
        <title>SKESA: strategic k-mer extension for scrupulous assemblies.</title>
        <authorList>
            <person name="Souvorov A."/>
            <person name="Agarwala R."/>
            <person name="Lipman D.J."/>
        </authorList>
    </citation>
    <scope>NUCLEOTIDE SEQUENCE</scope>
    <source>
        <strain evidence="6">34-87</strain>
    </source>
</reference>
<sequence>MSGSDFMGFSVLISLYIKEKPEYLDRCFLSIYEQTLSANEIVLILDGNITVEQNFIIQKWSKMLPIKVFPLSKNVGLGKALNIGLKKCQHDIVLRMDTDDICINTRFEVQYNYLVANPDIAILGSHINEFIDNENYYIGRRLVPCINSEIKKYSQKRNPFNHMTVGFRKSVIEKVGGYKHHHFMEDYNLWLRVIAAGYQVGNINQCLVKVRVGKGMLERRSGIEYIKSEYKLAILKYKLGIQKSSDALIIFLIRSIPRLFPVGILGIFYKKLRRA</sequence>
<dbReference type="PANTHER" id="PTHR43685">
    <property type="entry name" value="GLYCOSYLTRANSFERASE"/>
    <property type="match status" value="1"/>
</dbReference>
<keyword evidence="2" id="KW-0328">Glycosyltransferase</keyword>
<proteinExistence type="inferred from homology"/>
<comment type="caution">
    <text evidence="6">The sequence shown here is derived from an EMBL/GenBank/DDBJ whole genome shotgun (WGS) entry which is preliminary data.</text>
</comment>
<dbReference type="Gene3D" id="3.90.550.10">
    <property type="entry name" value="Spore Coat Polysaccharide Biosynthesis Protein SpsA, Chain A"/>
    <property type="match status" value="1"/>
</dbReference>
<keyword evidence="4" id="KW-0812">Transmembrane</keyword>
<feature type="transmembrane region" description="Helical" evidence="4">
    <location>
        <begin position="247"/>
        <end position="269"/>
    </location>
</feature>
<dbReference type="InterPro" id="IPR029044">
    <property type="entry name" value="Nucleotide-diphossugar_trans"/>
</dbReference>
<evidence type="ECO:0000313" key="6">
    <source>
        <dbReference type="EMBL" id="HAF7510559.1"/>
    </source>
</evidence>
<dbReference type="AlphaFoldDB" id="A0A752MN18"/>
<dbReference type="InterPro" id="IPR001173">
    <property type="entry name" value="Glyco_trans_2-like"/>
</dbReference>
<keyword evidence="4" id="KW-1133">Transmembrane helix</keyword>
<organism evidence="6">
    <name type="scientific">Salmonella enterica subsp. houtenae serovar 21:z4,z23:-</name>
    <dbReference type="NCBI Taxonomy" id="1967606"/>
    <lineage>
        <taxon>Bacteria</taxon>
        <taxon>Pseudomonadati</taxon>
        <taxon>Pseudomonadota</taxon>
        <taxon>Gammaproteobacteria</taxon>
        <taxon>Enterobacterales</taxon>
        <taxon>Enterobacteriaceae</taxon>
        <taxon>Salmonella</taxon>
    </lineage>
</organism>
<evidence type="ECO:0000256" key="1">
    <source>
        <dbReference type="ARBA" id="ARBA00006739"/>
    </source>
</evidence>
<reference evidence="6" key="2">
    <citation type="submission" date="2018-07" db="EMBL/GenBank/DDBJ databases">
        <authorList>
            <consortium name="NCBI Pathogen Detection Project"/>
        </authorList>
    </citation>
    <scope>NUCLEOTIDE SEQUENCE</scope>
    <source>
        <strain evidence="6">34-87</strain>
    </source>
</reference>
<keyword evidence="4" id="KW-0472">Membrane</keyword>
<comment type="similarity">
    <text evidence="1">Belongs to the glycosyltransferase 2 family.</text>
</comment>
<evidence type="ECO:0000256" key="4">
    <source>
        <dbReference type="SAM" id="Phobius"/>
    </source>
</evidence>
<dbReference type="SUPFAM" id="SSF53448">
    <property type="entry name" value="Nucleotide-diphospho-sugar transferases"/>
    <property type="match status" value="1"/>
</dbReference>
<dbReference type="EMBL" id="DAAWEP010000005">
    <property type="protein sequence ID" value="HAF7510559.1"/>
    <property type="molecule type" value="Genomic_DNA"/>
</dbReference>
<accession>A0A752MN18</accession>
<dbReference type="PANTHER" id="PTHR43685:SF5">
    <property type="entry name" value="GLYCOSYLTRANSFERASE EPSE-RELATED"/>
    <property type="match status" value="1"/>
</dbReference>
<name>A0A752MN18_SALHO</name>
<feature type="domain" description="Glycosyltransferase 2-like" evidence="5">
    <location>
        <begin position="10"/>
        <end position="172"/>
    </location>
</feature>
<dbReference type="InterPro" id="IPR050834">
    <property type="entry name" value="Glycosyltransf_2"/>
</dbReference>
<dbReference type="Pfam" id="PF00535">
    <property type="entry name" value="Glycos_transf_2"/>
    <property type="match status" value="1"/>
</dbReference>
<evidence type="ECO:0000256" key="3">
    <source>
        <dbReference type="ARBA" id="ARBA00022679"/>
    </source>
</evidence>
<evidence type="ECO:0000256" key="2">
    <source>
        <dbReference type="ARBA" id="ARBA00022676"/>
    </source>
</evidence>
<keyword evidence="3 6" id="KW-0808">Transferase</keyword>
<protein>
    <submittedName>
        <fullName evidence="6">Glycosyltransferase</fullName>
    </submittedName>
</protein>
<dbReference type="GO" id="GO:0016757">
    <property type="term" value="F:glycosyltransferase activity"/>
    <property type="evidence" value="ECO:0007669"/>
    <property type="project" value="UniProtKB-KW"/>
</dbReference>